<evidence type="ECO:0000313" key="2">
    <source>
        <dbReference type="EMBL" id="CAF4112994.1"/>
    </source>
</evidence>
<dbReference type="Proteomes" id="UP000663836">
    <property type="component" value="Unassembled WGS sequence"/>
</dbReference>
<keyword evidence="1" id="KW-0472">Membrane</keyword>
<keyword evidence="1" id="KW-1133">Transmembrane helix</keyword>
<evidence type="ECO:0000256" key="1">
    <source>
        <dbReference type="SAM" id="Phobius"/>
    </source>
</evidence>
<name>A0A819VSG5_9BILA</name>
<proteinExistence type="predicted"/>
<protein>
    <submittedName>
        <fullName evidence="2">Uncharacterized protein</fullName>
    </submittedName>
</protein>
<organism evidence="2 3">
    <name type="scientific">Rotaria sordida</name>
    <dbReference type="NCBI Taxonomy" id="392033"/>
    <lineage>
        <taxon>Eukaryota</taxon>
        <taxon>Metazoa</taxon>
        <taxon>Spiralia</taxon>
        <taxon>Gnathifera</taxon>
        <taxon>Rotifera</taxon>
        <taxon>Eurotatoria</taxon>
        <taxon>Bdelloidea</taxon>
        <taxon>Philodinida</taxon>
        <taxon>Philodinidae</taxon>
        <taxon>Rotaria</taxon>
    </lineage>
</organism>
<keyword evidence="1" id="KW-0812">Transmembrane</keyword>
<accession>A0A819VSG5</accession>
<reference evidence="2" key="1">
    <citation type="submission" date="2021-02" db="EMBL/GenBank/DDBJ databases">
        <authorList>
            <person name="Nowell W R."/>
        </authorList>
    </citation>
    <scope>NUCLEOTIDE SEQUENCE</scope>
</reference>
<feature type="transmembrane region" description="Helical" evidence="1">
    <location>
        <begin position="46"/>
        <end position="66"/>
    </location>
</feature>
<evidence type="ECO:0000313" key="3">
    <source>
        <dbReference type="Proteomes" id="UP000663836"/>
    </source>
</evidence>
<sequence>MVDAYLVHYFLFAARWFSPSQRYIPTAICSMVNPLDFINLIENRHYLILLFGFTIDLALFNSITTLL</sequence>
<dbReference type="EMBL" id="CAJOBD010008457">
    <property type="protein sequence ID" value="CAF4112994.1"/>
    <property type="molecule type" value="Genomic_DNA"/>
</dbReference>
<dbReference type="AlphaFoldDB" id="A0A819VSG5"/>
<comment type="caution">
    <text evidence="2">The sequence shown here is derived from an EMBL/GenBank/DDBJ whole genome shotgun (WGS) entry which is preliminary data.</text>
</comment>
<gene>
    <name evidence="2" type="ORF">JBS370_LOCUS32278</name>
</gene>